<evidence type="ECO:0000259" key="3">
    <source>
        <dbReference type="PROSITE" id="PS51084"/>
    </source>
</evidence>
<dbReference type="InterPro" id="IPR011146">
    <property type="entry name" value="HIT-like"/>
</dbReference>
<evidence type="ECO:0000313" key="5">
    <source>
        <dbReference type="Proteomes" id="UP000283634"/>
    </source>
</evidence>
<dbReference type="PROSITE" id="PS51084">
    <property type="entry name" value="HIT_2"/>
    <property type="match status" value="1"/>
</dbReference>
<dbReference type="RefSeq" id="XP_029239725.1">
    <property type="nucleotide sequence ID" value="XM_029380359.1"/>
</dbReference>
<evidence type="ECO:0000256" key="2">
    <source>
        <dbReference type="SAM" id="MobiDB-lite"/>
    </source>
</evidence>
<dbReference type="VEuPathDB" id="TriTrypDB:TRSC58_01957"/>
<evidence type="ECO:0000313" key="4">
    <source>
        <dbReference type="EMBL" id="RNF07263.1"/>
    </source>
</evidence>
<dbReference type="Proteomes" id="UP000283634">
    <property type="component" value="Unassembled WGS sequence"/>
</dbReference>
<dbReference type="Gene3D" id="3.30.428.10">
    <property type="entry name" value="HIT-like"/>
    <property type="match status" value="1"/>
</dbReference>
<sequence length="142" mass="15699">MVNHKPIVRDHLMVVPIRCVGTIHALTLKEVEDWGRVMHLTLRVLKRVSAVRGRASDHASSDSSAAHIGAVEGGFSIAIQQGTFAGQTVPHLHTHIIPFDPRGKLAGEPEDEAVQQRQPCRAGEQMREETEMFKSYFELLAG</sequence>
<feature type="region of interest" description="Disordered" evidence="2">
    <location>
        <begin position="103"/>
        <end position="125"/>
    </location>
</feature>
<proteinExistence type="predicted"/>
<dbReference type="InterPro" id="IPR051884">
    <property type="entry name" value="Bis(5'-adenosyl)-TPase_reg"/>
</dbReference>
<dbReference type="PANTHER" id="PTHR46243">
    <property type="entry name" value="BIS(5'-ADENOSYL)-TRIPHOSPHATASE"/>
    <property type="match status" value="1"/>
</dbReference>
<dbReference type="SUPFAM" id="SSF54197">
    <property type="entry name" value="HIT-like"/>
    <property type="match status" value="1"/>
</dbReference>
<protein>
    <submittedName>
        <fullName evidence="4">Putative Bis(5-adenosyl)-triphosphatase</fullName>
    </submittedName>
</protein>
<dbReference type="OrthoDB" id="672793at2759"/>
<evidence type="ECO:0000256" key="1">
    <source>
        <dbReference type="PROSITE-ProRule" id="PRU00464"/>
    </source>
</evidence>
<dbReference type="AlphaFoldDB" id="A0A422NP46"/>
<comment type="caution">
    <text evidence="4">The sequence shown here is derived from an EMBL/GenBank/DDBJ whole genome shotgun (WGS) entry which is preliminary data.</text>
</comment>
<keyword evidence="5" id="KW-1185">Reference proteome</keyword>
<feature type="short sequence motif" description="Histidine triad motif" evidence="1">
    <location>
        <begin position="91"/>
        <end position="95"/>
    </location>
</feature>
<gene>
    <name evidence="4" type="ORF">TraAM80_03384</name>
</gene>
<feature type="domain" description="HIT" evidence="3">
    <location>
        <begin position="1"/>
        <end position="107"/>
    </location>
</feature>
<dbReference type="InterPro" id="IPR019808">
    <property type="entry name" value="Histidine_triad_CS"/>
</dbReference>
<organism evidence="4 5">
    <name type="scientific">Trypanosoma rangeli</name>
    <dbReference type="NCBI Taxonomy" id="5698"/>
    <lineage>
        <taxon>Eukaryota</taxon>
        <taxon>Discoba</taxon>
        <taxon>Euglenozoa</taxon>
        <taxon>Kinetoplastea</taxon>
        <taxon>Metakinetoplastina</taxon>
        <taxon>Trypanosomatida</taxon>
        <taxon>Trypanosomatidae</taxon>
        <taxon>Trypanosoma</taxon>
        <taxon>Herpetosoma</taxon>
    </lineage>
</organism>
<name>A0A422NP46_TRYRA</name>
<dbReference type="Pfam" id="PF01230">
    <property type="entry name" value="HIT"/>
    <property type="match status" value="1"/>
</dbReference>
<reference evidence="4 5" key="1">
    <citation type="journal article" date="2018" name="BMC Genomics">
        <title>Genomic comparison of Trypanosoma conorhini and Trypanosoma rangeli to Trypanosoma cruzi strains of high and low virulence.</title>
        <authorList>
            <person name="Bradwell K.R."/>
            <person name="Koparde V.N."/>
            <person name="Matveyev A.V."/>
            <person name="Serrano M.G."/>
            <person name="Alves J.M."/>
            <person name="Parikh H."/>
            <person name="Huang B."/>
            <person name="Lee V."/>
            <person name="Espinosa-Alvarez O."/>
            <person name="Ortiz P.A."/>
            <person name="Costa-Martins A.G."/>
            <person name="Teixeira M.M."/>
            <person name="Buck G.A."/>
        </authorList>
    </citation>
    <scope>NUCLEOTIDE SEQUENCE [LARGE SCALE GENOMIC DNA]</scope>
    <source>
        <strain evidence="4 5">AM80</strain>
    </source>
</reference>
<dbReference type="PROSITE" id="PS00892">
    <property type="entry name" value="HIT_1"/>
    <property type="match status" value="1"/>
</dbReference>
<dbReference type="GO" id="GO:0003824">
    <property type="term" value="F:catalytic activity"/>
    <property type="evidence" value="ECO:0007669"/>
    <property type="project" value="InterPro"/>
</dbReference>
<dbReference type="PANTHER" id="PTHR46243:SF1">
    <property type="entry name" value="BIS(5'-ADENOSYL)-TRIPHOSPHATASE"/>
    <property type="match status" value="1"/>
</dbReference>
<accession>A0A422NP46</accession>
<dbReference type="EMBL" id="MKGL01000090">
    <property type="protein sequence ID" value="RNF07263.1"/>
    <property type="molecule type" value="Genomic_DNA"/>
</dbReference>
<dbReference type="GeneID" id="40327317"/>
<dbReference type="InterPro" id="IPR036265">
    <property type="entry name" value="HIT-like_sf"/>
</dbReference>